<proteinExistence type="predicted"/>
<keyword evidence="2" id="KW-1185">Reference proteome</keyword>
<dbReference type="EMBL" id="QLNT01000008">
    <property type="protein sequence ID" value="KAF3072340.1"/>
    <property type="molecule type" value="Genomic_DNA"/>
</dbReference>
<sequence length="206" mass="23018">MPWDPLIISRRDRRCLTSPVSLESSHQILYPTNDCFGNVTTTVIAVLVPYKQTERLSYPISVLETFRRTAPLPARCQQTEVPGRLVTCSQNELHFIDAALEGGRGTDLQLSYARTPDIVQDTRLTMRVMDFAAPNTDNKEAASHDYNPQCHLLTPDPIYKRNALVNNNVPTCARDVLSEHVSLVIIGEAKESLADGLDEEQLIKDA</sequence>
<gene>
    <name evidence="1" type="ORF">CFAM422_005227</name>
</gene>
<accession>A0A9P4XGS6</accession>
<dbReference type="Proteomes" id="UP000801864">
    <property type="component" value="Unassembled WGS sequence"/>
</dbReference>
<protein>
    <submittedName>
        <fullName evidence="1">Uncharacterized protein</fullName>
    </submittedName>
</protein>
<comment type="caution">
    <text evidence="1">The sequence shown here is derived from an EMBL/GenBank/DDBJ whole genome shotgun (WGS) entry which is preliminary data.</text>
</comment>
<organism evidence="1 2">
    <name type="scientific">Trichoderma lentiforme</name>
    <dbReference type="NCBI Taxonomy" id="1567552"/>
    <lineage>
        <taxon>Eukaryota</taxon>
        <taxon>Fungi</taxon>
        <taxon>Dikarya</taxon>
        <taxon>Ascomycota</taxon>
        <taxon>Pezizomycotina</taxon>
        <taxon>Sordariomycetes</taxon>
        <taxon>Hypocreomycetidae</taxon>
        <taxon>Hypocreales</taxon>
        <taxon>Hypocreaceae</taxon>
        <taxon>Trichoderma</taxon>
    </lineage>
</organism>
<dbReference type="AlphaFoldDB" id="A0A9P4XGS6"/>
<evidence type="ECO:0000313" key="2">
    <source>
        <dbReference type="Proteomes" id="UP000801864"/>
    </source>
</evidence>
<name>A0A9P4XGS6_9HYPO</name>
<evidence type="ECO:0000313" key="1">
    <source>
        <dbReference type="EMBL" id="KAF3072340.1"/>
    </source>
</evidence>
<reference evidence="1 2" key="1">
    <citation type="submission" date="2018-06" db="EMBL/GenBank/DDBJ databases">
        <title>Genome analysis of cellulolytic fungus Trichoderma lentiforme CFAM-422.</title>
        <authorList>
            <person name="Steindorff A.S."/>
            <person name="Formighieri E.F."/>
            <person name="Midorikawa G.E.O."/>
            <person name="Tamietti M.S."/>
            <person name="Ramos E.Z."/>
            <person name="Silva A.S."/>
            <person name="Bon E.P.S."/>
            <person name="Mendes T.D."/>
            <person name="Damaso M.C.T."/>
            <person name="Favaro L.C.L."/>
        </authorList>
    </citation>
    <scope>NUCLEOTIDE SEQUENCE [LARGE SCALE GENOMIC DNA]</scope>
    <source>
        <strain evidence="1 2">CFAM-422</strain>
    </source>
</reference>